<keyword evidence="3" id="KW-0472">Membrane</keyword>
<accession>A0AA36EJV5</accession>
<dbReference type="InterPro" id="IPR036404">
    <property type="entry name" value="Jacalin-like_lectin_dom_sf"/>
</dbReference>
<dbReference type="Proteomes" id="UP001177003">
    <property type="component" value="Chromosome 8"/>
</dbReference>
<dbReference type="CDD" id="cd09612">
    <property type="entry name" value="Jacalin"/>
    <property type="match status" value="2"/>
</dbReference>
<evidence type="ECO:0000313" key="6">
    <source>
        <dbReference type="Proteomes" id="UP001177003"/>
    </source>
</evidence>
<protein>
    <recommendedName>
        <fullName evidence="4">Jacalin-type lectin domain-containing protein</fullName>
    </recommendedName>
</protein>
<keyword evidence="3" id="KW-1133">Transmembrane helix</keyword>
<gene>
    <name evidence="5" type="ORF">LSALG_LOCUS37451</name>
</gene>
<dbReference type="Pfam" id="PF01419">
    <property type="entry name" value="Jacalin"/>
    <property type="match status" value="2"/>
</dbReference>
<reference evidence="5" key="1">
    <citation type="submission" date="2023-04" db="EMBL/GenBank/DDBJ databases">
        <authorList>
            <person name="Vijverberg K."/>
            <person name="Xiong W."/>
            <person name="Schranz E."/>
        </authorList>
    </citation>
    <scope>NUCLEOTIDE SEQUENCE</scope>
</reference>
<feature type="domain" description="Jacalin-type lectin" evidence="4">
    <location>
        <begin position="86"/>
        <end position="231"/>
    </location>
</feature>
<feature type="domain" description="Jacalin-type lectin" evidence="4">
    <location>
        <begin position="235"/>
        <end position="385"/>
    </location>
</feature>
<dbReference type="Gene3D" id="2.100.10.30">
    <property type="entry name" value="Jacalin-like lectin domain"/>
    <property type="match status" value="2"/>
</dbReference>
<dbReference type="InterPro" id="IPR033734">
    <property type="entry name" value="Jacalin-like_lectin_dom_plant"/>
</dbReference>
<feature type="transmembrane region" description="Helical" evidence="3">
    <location>
        <begin position="481"/>
        <end position="500"/>
    </location>
</feature>
<feature type="transmembrane region" description="Helical" evidence="3">
    <location>
        <begin position="449"/>
        <end position="469"/>
    </location>
</feature>
<keyword evidence="6" id="KW-1185">Reference proteome</keyword>
<evidence type="ECO:0000313" key="5">
    <source>
        <dbReference type="EMBL" id="CAI9298704.1"/>
    </source>
</evidence>
<dbReference type="AlphaFoldDB" id="A0AA36EJV5"/>
<evidence type="ECO:0000256" key="2">
    <source>
        <dbReference type="ARBA" id="ARBA00022734"/>
    </source>
</evidence>
<evidence type="ECO:0000259" key="4">
    <source>
        <dbReference type="PROSITE" id="PS51752"/>
    </source>
</evidence>
<evidence type="ECO:0000256" key="3">
    <source>
        <dbReference type="SAM" id="Phobius"/>
    </source>
</evidence>
<dbReference type="SUPFAM" id="SSF51101">
    <property type="entry name" value="Mannose-binding lectins"/>
    <property type="match status" value="2"/>
</dbReference>
<dbReference type="GO" id="GO:0030246">
    <property type="term" value="F:carbohydrate binding"/>
    <property type="evidence" value="ECO:0007669"/>
    <property type="project" value="UniProtKB-KW"/>
</dbReference>
<keyword evidence="3" id="KW-0812">Transmembrane</keyword>
<dbReference type="PROSITE" id="PS51752">
    <property type="entry name" value="JACALIN_LECTIN"/>
    <property type="match status" value="2"/>
</dbReference>
<proteinExistence type="inferred from homology"/>
<evidence type="ECO:0000256" key="1">
    <source>
        <dbReference type="ARBA" id="ARBA00006568"/>
    </source>
</evidence>
<dbReference type="PANTHER" id="PTHR46506">
    <property type="entry name" value="OS05G0143600 PROTEIN"/>
    <property type="match status" value="1"/>
</dbReference>
<name>A0AA36EJV5_LACSI</name>
<sequence>MDMYLGEERSKNLHFKEFRRNRARSIITTTCITLFEGRVLYIYILQILIVCGHGVKNTKRQFQVSPIRCVEVSLMGGATTSKTAGYIRVGEWGKQSGGPQNEWSFALEKDHKLVKITIDHGELIYSLMFTTKCGGVLHNSNKFGGWNGGDTVSEIHFESDEEIVGIGGAIGNRGGNPVISSLYFKTNKRTHGPFGHATENDFYLPWDKGSLVGFCGLAGYYIDGIGVYLKAYEEILRVGTWGKTQPASPQNVWSFQLEENHNLKKITVDHGDLIYSLMFTTQCGGLTQTTEKFGGWNGGETVSEVIFERHEEIIAISGTIALSRGSDAGLTIISSISFMTNKKTHGPFGNVRGKPFTVSWDIGSFVGFYGLAGYYIDSIGVYLKAVQRRYLTVALPCLTLTLDTNFSRHPPPPYLFSSFVFVTASFLVEEKDRRWDVGNKEGQALAANSYRCCSRFWLYVVAAASATVLRPFHGTRWVATFVWHISSSSAIANYFMLVVVGRKYKGTTMAASHGDCHHLPPPTTIRVAVEKSITTTVRWWLPPPAATSRRVGWRCALLCFGLVWGCLDKVSPMKPN</sequence>
<keyword evidence="2" id="KW-0430">Lectin</keyword>
<comment type="similarity">
    <text evidence="1">Belongs to the jacalin lectin family.</text>
</comment>
<dbReference type="SMART" id="SM00915">
    <property type="entry name" value="Jacalin"/>
    <property type="match status" value="2"/>
</dbReference>
<dbReference type="EMBL" id="OX465084">
    <property type="protein sequence ID" value="CAI9298704.1"/>
    <property type="molecule type" value="Genomic_DNA"/>
</dbReference>
<organism evidence="5 6">
    <name type="scientific">Lactuca saligna</name>
    <name type="common">Willowleaf lettuce</name>
    <dbReference type="NCBI Taxonomy" id="75948"/>
    <lineage>
        <taxon>Eukaryota</taxon>
        <taxon>Viridiplantae</taxon>
        <taxon>Streptophyta</taxon>
        <taxon>Embryophyta</taxon>
        <taxon>Tracheophyta</taxon>
        <taxon>Spermatophyta</taxon>
        <taxon>Magnoliopsida</taxon>
        <taxon>eudicotyledons</taxon>
        <taxon>Gunneridae</taxon>
        <taxon>Pentapetalae</taxon>
        <taxon>asterids</taxon>
        <taxon>campanulids</taxon>
        <taxon>Asterales</taxon>
        <taxon>Asteraceae</taxon>
        <taxon>Cichorioideae</taxon>
        <taxon>Cichorieae</taxon>
        <taxon>Lactucinae</taxon>
        <taxon>Lactuca</taxon>
    </lineage>
</organism>
<dbReference type="InterPro" id="IPR001229">
    <property type="entry name" value="Jacalin-like_lectin_dom"/>
</dbReference>